<dbReference type="AlphaFoldDB" id="A0AAD3XYJ6"/>
<gene>
    <name evidence="1" type="ORF">Nepgr_022573</name>
</gene>
<keyword evidence="2" id="KW-1185">Reference proteome</keyword>
<proteinExistence type="predicted"/>
<dbReference type="Proteomes" id="UP001279734">
    <property type="component" value="Unassembled WGS sequence"/>
</dbReference>
<comment type="caution">
    <text evidence="1">The sequence shown here is derived from an EMBL/GenBank/DDBJ whole genome shotgun (WGS) entry which is preliminary data.</text>
</comment>
<organism evidence="1 2">
    <name type="scientific">Nepenthes gracilis</name>
    <name type="common">Slender pitcher plant</name>
    <dbReference type="NCBI Taxonomy" id="150966"/>
    <lineage>
        <taxon>Eukaryota</taxon>
        <taxon>Viridiplantae</taxon>
        <taxon>Streptophyta</taxon>
        <taxon>Embryophyta</taxon>
        <taxon>Tracheophyta</taxon>
        <taxon>Spermatophyta</taxon>
        <taxon>Magnoliopsida</taxon>
        <taxon>eudicotyledons</taxon>
        <taxon>Gunneridae</taxon>
        <taxon>Pentapetalae</taxon>
        <taxon>Caryophyllales</taxon>
        <taxon>Nepenthaceae</taxon>
        <taxon>Nepenthes</taxon>
    </lineage>
</organism>
<accession>A0AAD3XYJ6</accession>
<evidence type="ECO:0000313" key="1">
    <source>
        <dbReference type="EMBL" id="GMH20731.1"/>
    </source>
</evidence>
<evidence type="ECO:0000313" key="2">
    <source>
        <dbReference type="Proteomes" id="UP001279734"/>
    </source>
</evidence>
<sequence>MAFESFVDLNGWLIEATAGRLMRKSIASRCTGMQEEKLRRKTNLEHALRSAHSSPEHLHMDKINPVKWLLEGPSPTIRSII</sequence>
<name>A0AAD3XYJ6_NEPGR</name>
<protein>
    <submittedName>
        <fullName evidence="1">Uncharacterized protein</fullName>
    </submittedName>
</protein>
<reference evidence="1" key="1">
    <citation type="submission" date="2023-05" db="EMBL/GenBank/DDBJ databases">
        <title>Nepenthes gracilis genome sequencing.</title>
        <authorList>
            <person name="Fukushima K."/>
        </authorList>
    </citation>
    <scope>NUCLEOTIDE SEQUENCE</scope>
    <source>
        <strain evidence="1">SING2019-196</strain>
    </source>
</reference>
<dbReference type="EMBL" id="BSYO01000022">
    <property type="protein sequence ID" value="GMH20731.1"/>
    <property type="molecule type" value="Genomic_DNA"/>
</dbReference>